<sequence>MRRRPRDIHGAAHAPNSSVRGAFLPCTIQAKEYSMADNTEAIKNEAGNGEQKKPLEPLPQTATKQYTWTGADGTKINYTATAEMIPVRANDGQLIGHMFMFSQVSDQEDKSDRPVTFCWNGGPGGASYMVNIGGMGAKRVKTDGMAHLKGVGEVEDNPYSLLPSSDLVFIDAFGTGYSHVDPNYDAKKVWGVDGDGDAFTRGIIAWLTKYDRMNSPHYLYGESYGTMRNAVVYRMLGEHGVGVAGITEQSTILDYEPTLSGEDDYYMGMFPVYAATANYFKKAGVGVDQYEWYDKAFDYANNTLARALTLADALPADEMKKIAGEMSEFIGLPADFIEEKGLRIELDTFRKNLLKAEGETTGRYDTRFTTYGYQDVQGDNEFFAGEDPSYDAINAAYLDVYMKMLGDMGFKGYENYEGLSLKVNSSWNWTHQAPGTMGSPQVPNVAYDLATALRRNPTSRICVLGGIHDAATPYWNVRHDINKLFLPQALKDRIEYHLHSNGHMLYCDEVALAATGPELAAFYDKRHEDKD</sequence>
<evidence type="ECO:0000313" key="2">
    <source>
        <dbReference type="Proteomes" id="UP000008394"/>
    </source>
</evidence>
<dbReference type="EC" id="3.4.-.-" evidence="1"/>
<dbReference type="GO" id="GO:0006508">
    <property type="term" value="P:proteolysis"/>
    <property type="evidence" value="ECO:0007669"/>
    <property type="project" value="InterPro"/>
</dbReference>
<dbReference type="SUPFAM" id="SSF53474">
    <property type="entry name" value="alpha/beta-Hydrolases"/>
    <property type="match status" value="1"/>
</dbReference>
<dbReference type="Gene3D" id="3.40.50.1820">
    <property type="entry name" value="alpha/beta hydrolase"/>
    <property type="match status" value="1"/>
</dbReference>
<protein>
    <submittedName>
        <fullName evidence="1">Peptide hydrolase</fullName>
        <ecNumber evidence="1">3.4.-.-</ecNumber>
    </submittedName>
</protein>
<name>A0A806FPW2_BIFAN</name>
<dbReference type="InterPro" id="IPR029058">
    <property type="entry name" value="AB_hydrolase_fold"/>
</dbReference>
<dbReference type="Proteomes" id="UP000008394">
    <property type="component" value="Chromosome"/>
</dbReference>
<reference evidence="1 2" key="1">
    <citation type="journal article" date="2011" name="J. Bacteriol.">
        <title>Genome Sequence of the Probiotic Strain Bifidobacterium animalis subsp. lactis CNCM I-2494.</title>
        <authorList>
            <person name="Chervaux C."/>
            <person name="Grimaldi C."/>
            <person name="Bolotin A."/>
            <person name="Quinquis B."/>
            <person name="Legrain-Raspaud S."/>
            <person name="van Hylckama Vlieg J.E."/>
            <person name="Denariaz G."/>
            <person name="Smokvina T."/>
        </authorList>
    </citation>
    <scope>NUCLEOTIDE SEQUENCE [LARGE SCALE GENOMIC DNA]</scope>
    <source>
        <strain evidence="1 2">CNCM I-2494</strain>
    </source>
</reference>
<dbReference type="AlphaFoldDB" id="A0A806FPW2"/>
<dbReference type="GO" id="GO:0004185">
    <property type="term" value="F:serine-type carboxypeptidase activity"/>
    <property type="evidence" value="ECO:0007669"/>
    <property type="project" value="InterPro"/>
</dbReference>
<gene>
    <name evidence="1" type="ORF">BALAC2494_01963</name>
</gene>
<evidence type="ECO:0000313" key="1">
    <source>
        <dbReference type="EMBL" id="AEK29898.1"/>
    </source>
</evidence>
<keyword evidence="1" id="KW-0378">Hydrolase</keyword>
<dbReference type="Pfam" id="PF00450">
    <property type="entry name" value="Peptidase_S10"/>
    <property type="match status" value="1"/>
</dbReference>
<dbReference type="KEGG" id="bnm:BALAC2494_01963"/>
<dbReference type="InterPro" id="IPR001563">
    <property type="entry name" value="Peptidase_S10"/>
</dbReference>
<proteinExistence type="predicted"/>
<accession>A0A806FPW2</accession>
<organism evidence="1 2">
    <name type="scientific">Bifidobacterium animalis subsp. lactis CNCM I-2494</name>
    <dbReference type="NCBI Taxonomy" id="1042403"/>
    <lineage>
        <taxon>Bacteria</taxon>
        <taxon>Bacillati</taxon>
        <taxon>Actinomycetota</taxon>
        <taxon>Actinomycetes</taxon>
        <taxon>Bifidobacteriales</taxon>
        <taxon>Bifidobacteriaceae</taxon>
        <taxon>Bifidobacterium</taxon>
    </lineage>
</organism>
<dbReference type="EMBL" id="CP002915">
    <property type="protein sequence ID" value="AEK29898.1"/>
    <property type="molecule type" value="Genomic_DNA"/>
</dbReference>